<evidence type="ECO:0000313" key="4">
    <source>
        <dbReference type="Proteomes" id="UP000549971"/>
    </source>
</evidence>
<sequence length="236" mass="25186">MKAAWYDAQGAARDVRRVGELPVPEPAPGEVRVRVEVSGIHVGDIGKRQGYWGSTMAFPRVVPHGDGVGVIDAVGNDVPADRIGSRVWVFLAQSYRPGGTAAECTVVPSEHAVVLPDVVESAQAAGLGIPGITGHRAVTSGGLRYNGSINTYATGETRPVVPYWQLAFKNIAVRFISNDDFPEEANQRAARELTAALVAGDLRYDVRAEYSLDEIVAAHEDVEQGAGTSRVILRVS</sequence>
<dbReference type="Gene3D" id="3.90.180.10">
    <property type="entry name" value="Medium-chain alcohol dehydrogenases, catalytic domain"/>
    <property type="match status" value="2"/>
</dbReference>
<evidence type="ECO:0000259" key="2">
    <source>
        <dbReference type="Pfam" id="PF08240"/>
    </source>
</evidence>
<organism evidence="3 4">
    <name type="scientific">Kribbella italica</name>
    <dbReference type="NCBI Taxonomy" id="1540520"/>
    <lineage>
        <taxon>Bacteria</taxon>
        <taxon>Bacillati</taxon>
        <taxon>Actinomycetota</taxon>
        <taxon>Actinomycetes</taxon>
        <taxon>Propionibacteriales</taxon>
        <taxon>Kribbellaceae</taxon>
        <taxon>Kribbella</taxon>
    </lineage>
</organism>
<dbReference type="EC" id="1.6.5.5" evidence="3"/>
<feature type="domain" description="Alcohol dehydrogenase-like N-terminal" evidence="2">
    <location>
        <begin position="28"/>
        <end position="117"/>
    </location>
</feature>
<dbReference type="Pfam" id="PF08240">
    <property type="entry name" value="ADH_N"/>
    <property type="match status" value="1"/>
</dbReference>
<reference evidence="3 4" key="1">
    <citation type="submission" date="2020-08" db="EMBL/GenBank/DDBJ databases">
        <title>Sequencing the genomes of 1000 actinobacteria strains.</title>
        <authorList>
            <person name="Klenk H.-P."/>
        </authorList>
    </citation>
    <scope>NUCLEOTIDE SEQUENCE [LARGE SCALE GENOMIC DNA]</scope>
    <source>
        <strain evidence="3 4">DSM 28967</strain>
    </source>
</reference>
<dbReference type="Gene3D" id="3.40.50.720">
    <property type="entry name" value="NAD(P)-binding Rossmann-like Domain"/>
    <property type="match status" value="1"/>
</dbReference>
<dbReference type="SUPFAM" id="SSF50129">
    <property type="entry name" value="GroES-like"/>
    <property type="match status" value="1"/>
</dbReference>
<name>A0A7W9J4I9_9ACTN</name>
<keyword evidence="1" id="KW-0521">NADP</keyword>
<dbReference type="RefSeq" id="WP_184795109.1">
    <property type="nucleotide sequence ID" value="NZ_JACHMY010000001.1"/>
</dbReference>
<comment type="caution">
    <text evidence="3">The sequence shown here is derived from an EMBL/GenBank/DDBJ whole genome shotgun (WGS) entry which is preliminary data.</text>
</comment>
<dbReference type="EMBL" id="JACHMY010000001">
    <property type="protein sequence ID" value="MBB5835459.1"/>
    <property type="molecule type" value="Genomic_DNA"/>
</dbReference>
<keyword evidence="4" id="KW-1185">Reference proteome</keyword>
<dbReference type="InterPro" id="IPR051603">
    <property type="entry name" value="Zinc-ADH_QOR/CCCR"/>
</dbReference>
<dbReference type="PANTHER" id="PTHR44154:SF1">
    <property type="entry name" value="QUINONE OXIDOREDUCTASE"/>
    <property type="match status" value="1"/>
</dbReference>
<dbReference type="PANTHER" id="PTHR44154">
    <property type="entry name" value="QUINONE OXIDOREDUCTASE"/>
    <property type="match status" value="1"/>
</dbReference>
<gene>
    <name evidence="3" type="ORF">HDA39_002193</name>
</gene>
<dbReference type="InterPro" id="IPR011032">
    <property type="entry name" value="GroES-like_sf"/>
</dbReference>
<dbReference type="Proteomes" id="UP000549971">
    <property type="component" value="Unassembled WGS sequence"/>
</dbReference>
<dbReference type="InterPro" id="IPR013154">
    <property type="entry name" value="ADH-like_N"/>
</dbReference>
<protein>
    <submittedName>
        <fullName evidence="3">NADPH2:quinone reductase</fullName>
        <ecNumber evidence="3">1.6.5.5</ecNumber>
    </submittedName>
</protein>
<evidence type="ECO:0000256" key="1">
    <source>
        <dbReference type="ARBA" id="ARBA00022857"/>
    </source>
</evidence>
<evidence type="ECO:0000313" key="3">
    <source>
        <dbReference type="EMBL" id="MBB5835459.1"/>
    </source>
</evidence>
<accession>A0A7W9J4I9</accession>
<dbReference type="GO" id="GO:0003960">
    <property type="term" value="F:quinone reductase (NADPH) activity"/>
    <property type="evidence" value="ECO:0007669"/>
    <property type="project" value="UniProtKB-EC"/>
</dbReference>
<proteinExistence type="predicted"/>
<keyword evidence="3" id="KW-0560">Oxidoreductase</keyword>
<dbReference type="AlphaFoldDB" id="A0A7W9J4I9"/>